<gene>
    <name evidence="1" type="ORF">GCM10010411_06720</name>
</gene>
<sequence>MATTPGDLTEIAINLLERWRRYLLSTQTKEYARFTPDYSAIQEELEEGLGEYIDIIETLSIERLNESSDQELASTLRLTIEISRLLTIGLAEWEHNFLLDSHSSIMVRMALIMRHRGHRITLPKVKLR</sequence>
<organism evidence="1 2">
    <name type="scientific">Actinomadura fulvescens</name>
    <dbReference type="NCBI Taxonomy" id="46160"/>
    <lineage>
        <taxon>Bacteria</taxon>
        <taxon>Bacillati</taxon>
        <taxon>Actinomycetota</taxon>
        <taxon>Actinomycetes</taxon>
        <taxon>Streptosporangiales</taxon>
        <taxon>Thermomonosporaceae</taxon>
        <taxon>Actinomadura</taxon>
    </lineage>
</organism>
<accession>A0ABN3PC80</accession>
<dbReference type="Proteomes" id="UP001501509">
    <property type="component" value="Unassembled WGS sequence"/>
</dbReference>
<evidence type="ECO:0000313" key="2">
    <source>
        <dbReference type="Proteomes" id="UP001501509"/>
    </source>
</evidence>
<comment type="caution">
    <text evidence="1">The sequence shown here is derived from an EMBL/GenBank/DDBJ whole genome shotgun (WGS) entry which is preliminary data.</text>
</comment>
<reference evidence="1 2" key="1">
    <citation type="journal article" date="2019" name="Int. J. Syst. Evol. Microbiol.">
        <title>The Global Catalogue of Microorganisms (GCM) 10K type strain sequencing project: providing services to taxonomists for standard genome sequencing and annotation.</title>
        <authorList>
            <consortium name="The Broad Institute Genomics Platform"/>
            <consortium name="The Broad Institute Genome Sequencing Center for Infectious Disease"/>
            <person name="Wu L."/>
            <person name="Ma J."/>
        </authorList>
    </citation>
    <scope>NUCLEOTIDE SEQUENCE [LARGE SCALE GENOMIC DNA]</scope>
    <source>
        <strain evidence="1 2">JCM 6833</strain>
    </source>
</reference>
<dbReference type="EMBL" id="BAAATD010000001">
    <property type="protein sequence ID" value="GAA2576852.1"/>
    <property type="molecule type" value="Genomic_DNA"/>
</dbReference>
<protein>
    <submittedName>
        <fullName evidence="1">Uncharacterized protein</fullName>
    </submittedName>
</protein>
<keyword evidence="2" id="KW-1185">Reference proteome</keyword>
<name>A0ABN3PC80_9ACTN</name>
<proteinExistence type="predicted"/>
<evidence type="ECO:0000313" key="1">
    <source>
        <dbReference type="EMBL" id="GAA2576852.1"/>
    </source>
</evidence>